<protein>
    <submittedName>
        <fullName evidence="5">ArsR/SmtB family transcription factor</fullName>
    </submittedName>
</protein>
<reference evidence="5 6" key="1">
    <citation type="submission" date="2024-09" db="EMBL/GenBank/DDBJ databases">
        <authorList>
            <person name="Sun Q."/>
            <person name="Mori K."/>
        </authorList>
    </citation>
    <scope>NUCLEOTIDE SEQUENCE [LARGE SCALE GENOMIC DNA]</scope>
    <source>
        <strain evidence="5 6">CCM 8626</strain>
    </source>
</reference>
<dbReference type="PANTHER" id="PTHR33154:SF28">
    <property type="entry name" value="HTH-TYPE TRANSCRIPTIONAL REGULATOR YGAV-RELATED"/>
    <property type="match status" value="1"/>
</dbReference>
<dbReference type="Proteomes" id="UP001589792">
    <property type="component" value="Unassembled WGS sequence"/>
</dbReference>
<gene>
    <name evidence="5" type="ORF">ACFFJ3_00320</name>
</gene>
<dbReference type="InterPro" id="IPR036390">
    <property type="entry name" value="WH_DNA-bd_sf"/>
</dbReference>
<evidence type="ECO:0000313" key="5">
    <source>
        <dbReference type="EMBL" id="MFC0224968.1"/>
    </source>
</evidence>
<dbReference type="PROSITE" id="PS50987">
    <property type="entry name" value="HTH_ARSR_2"/>
    <property type="match status" value="1"/>
</dbReference>
<dbReference type="CDD" id="cd00090">
    <property type="entry name" value="HTH_ARSR"/>
    <property type="match status" value="1"/>
</dbReference>
<proteinExistence type="predicted"/>
<dbReference type="NCBIfam" id="NF033788">
    <property type="entry name" value="HTH_metalloreg"/>
    <property type="match status" value="1"/>
</dbReference>
<dbReference type="RefSeq" id="WP_380671837.1">
    <property type="nucleotide sequence ID" value="NZ_CP173186.1"/>
</dbReference>
<evidence type="ECO:0000313" key="6">
    <source>
        <dbReference type="Proteomes" id="UP001589792"/>
    </source>
</evidence>
<keyword evidence="3" id="KW-0804">Transcription</keyword>
<name>A0ABV6E7K0_9GAMM</name>
<keyword evidence="6" id="KW-1185">Reference proteome</keyword>
<dbReference type="SMART" id="SM00418">
    <property type="entry name" value="HTH_ARSR"/>
    <property type="match status" value="1"/>
</dbReference>
<dbReference type="SUPFAM" id="SSF46785">
    <property type="entry name" value="Winged helix' DNA-binding domain"/>
    <property type="match status" value="1"/>
</dbReference>
<dbReference type="InterPro" id="IPR051081">
    <property type="entry name" value="HTH_MetalResp_TranReg"/>
</dbReference>
<accession>A0ABV6E7K0</accession>
<keyword evidence="2" id="KW-0238">DNA-binding</keyword>
<evidence type="ECO:0000256" key="3">
    <source>
        <dbReference type="ARBA" id="ARBA00023163"/>
    </source>
</evidence>
<sequence>MATKNEPHALLASATSASTLLKAMSNPRRLLILCMLVDSPGTHAGELAAATGLSPSATSQHLAKMRDEGLIECTRDGQRINYFIKNTAVQEIISTLKNIYCP</sequence>
<evidence type="ECO:0000259" key="4">
    <source>
        <dbReference type="PROSITE" id="PS50987"/>
    </source>
</evidence>
<dbReference type="InterPro" id="IPR036388">
    <property type="entry name" value="WH-like_DNA-bd_sf"/>
</dbReference>
<comment type="caution">
    <text evidence="5">The sequence shown here is derived from an EMBL/GenBank/DDBJ whole genome shotgun (WGS) entry which is preliminary data.</text>
</comment>
<evidence type="ECO:0000256" key="1">
    <source>
        <dbReference type="ARBA" id="ARBA00023015"/>
    </source>
</evidence>
<dbReference type="Pfam" id="PF01022">
    <property type="entry name" value="HTH_5"/>
    <property type="match status" value="1"/>
</dbReference>
<organism evidence="5 6">
    <name type="scientific">Serratia aquatilis</name>
    <dbReference type="NCBI Taxonomy" id="1737515"/>
    <lineage>
        <taxon>Bacteria</taxon>
        <taxon>Pseudomonadati</taxon>
        <taxon>Pseudomonadota</taxon>
        <taxon>Gammaproteobacteria</taxon>
        <taxon>Enterobacterales</taxon>
        <taxon>Yersiniaceae</taxon>
        <taxon>Serratia</taxon>
    </lineage>
</organism>
<feature type="domain" description="HTH arsR-type" evidence="4">
    <location>
        <begin position="11"/>
        <end position="102"/>
    </location>
</feature>
<keyword evidence="1" id="KW-0805">Transcription regulation</keyword>
<dbReference type="InterPro" id="IPR001845">
    <property type="entry name" value="HTH_ArsR_DNA-bd_dom"/>
</dbReference>
<dbReference type="PRINTS" id="PR00778">
    <property type="entry name" value="HTHARSR"/>
</dbReference>
<dbReference type="EMBL" id="JBHLXG010000003">
    <property type="protein sequence ID" value="MFC0224968.1"/>
    <property type="molecule type" value="Genomic_DNA"/>
</dbReference>
<evidence type="ECO:0000256" key="2">
    <source>
        <dbReference type="ARBA" id="ARBA00023125"/>
    </source>
</evidence>
<dbReference type="Gene3D" id="1.10.10.10">
    <property type="entry name" value="Winged helix-like DNA-binding domain superfamily/Winged helix DNA-binding domain"/>
    <property type="match status" value="1"/>
</dbReference>
<dbReference type="PANTHER" id="PTHR33154">
    <property type="entry name" value="TRANSCRIPTIONAL REGULATOR, ARSR FAMILY"/>
    <property type="match status" value="1"/>
</dbReference>
<dbReference type="InterPro" id="IPR011991">
    <property type="entry name" value="ArsR-like_HTH"/>
</dbReference>